<feature type="compositionally biased region" description="Low complexity" evidence="2">
    <location>
        <begin position="810"/>
        <end position="824"/>
    </location>
</feature>
<evidence type="ECO:0000313" key="3">
    <source>
        <dbReference type="EMBL" id="MFC5154860.1"/>
    </source>
</evidence>
<dbReference type="SUPFAM" id="SSF52540">
    <property type="entry name" value="P-loop containing nucleoside triphosphate hydrolases"/>
    <property type="match status" value="1"/>
</dbReference>
<dbReference type="SUPFAM" id="SSF50494">
    <property type="entry name" value="Trypsin-like serine proteases"/>
    <property type="match status" value="1"/>
</dbReference>
<keyword evidence="3" id="KW-0645">Protease</keyword>
<proteinExistence type="predicted"/>
<reference evidence="4" key="1">
    <citation type="journal article" date="2019" name="Int. J. Syst. Evol. Microbiol.">
        <title>The Global Catalogue of Microorganisms (GCM) 10K type strain sequencing project: providing services to taxonomists for standard genome sequencing and annotation.</title>
        <authorList>
            <consortium name="The Broad Institute Genomics Platform"/>
            <consortium name="The Broad Institute Genome Sequencing Center for Infectious Disease"/>
            <person name="Wu L."/>
            <person name="Ma J."/>
        </authorList>
    </citation>
    <scope>NUCLEOTIDE SEQUENCE [LARGE SCALE GENOMIC DNA]</scope>
    <source>
        <strain evidence="4">PCU 266</strain>
    </source>
</reference>
<evidence type="ECO:0000313" key="4">
    <source>
        <dbReference type="Proteomes" id="UP001596160"/>
    </source>
</evidence>
<evidence type="ECO:0000256" key="2">
    <source>
        <dbReference type="SAM" id="MobiDB-lite"/>
    </source>
</evidence>
<keyword evidence="1" id="KW-0945">Host-virus interaction</keyword>
<protein>
    <submittedName>
        <fullName evidence="3">Serine protease</fullName>
    </submittedName>
</protein>
<dbReference type="GO" id="GO:0008233">
    <property type="term" value="F:peptidase activity"/>
    <property type="evidence" value="ECO:0007669"/>
    <property type="project" value="UniProtKB-KW"/>
</dbReference>
<feature type="region of interest" description="Disordered" evidence="2">
    <location>
        <begin position="1231"/>
        <end position="1262"/>
    </location>
</feature>
<feature type="region of interest" description="Disordered" evidence="2">
    <location>
        <begin position="582"/>
        <end position="617"/>
    </location>
</feature>
<dbReference type="PANTHER" id="PTHR13037:SF24">
    <property type="entry name" value="POLYCOMB PROTEIN PCL-RELATED"/>
    <property type="match status" value="1"/>
</dbReference>
<dbReference type="GO" id="GO:0006508">
    <property type="term" value="P:proteolysis"/>
    <property type="evidence" value="ECO:0007669"/>
    <property type="project" value="UniProtKB-KW"/>
</dbReference>
<accession>A0ABW0AQD5</accession>
<organism evidence="3 4">
    <name type="scientific">Streptomyces amakusaensis</name>
    <dbReference type="NCBI Taxonomy" id="67271"/>
    <lineage>
        <taxon>Bacteria</taxon>
        <taxon>Bacillati</taxon>
        <taxon>Actinomycetota</taxon>
        <taxon>Actinomycetes</taxon>
        <taxon>Kitasatosporales</taxon>
        <taxon>Streptomycetaceae</taxon>
        <taxon>Streptomyces</taxon>
    </lineage>
</organism>
<sequence length="1262" mass="131414">MGRADPATLAHGCDLVRIHDLAGRPRGVGFAADHQGTVITSHESVDGLTRVVLHAPGERTWLAGAEAVTPLPEAGLALVRTEGLGLRPVPVTARGRIVPGTDLRLPADGWHHARALGAVQVTYTATDRFHLIDEAVELAVPAQAAAALRLGGEASGGPVIDAATGAVLAVLGTALQAGRGRAAVFALPLRVHGLPEGPLAALLRHNAATVPGYGDDLNLATVLELTATSLGPAARPGHPHPGPGILRRLTAPGPPVLALVGDPGTGRTTALAALAAHRAHGPEPAPTVWLRGADLHSEDASVADAVARALRRAGRVLAASGGPGELSGITPERVAHLARLAGRPLLVVLDGPEEMPPGLARRLPSWTAGTAHWLAGRSARLAVGCRPEHWEHALPLHPAGPPPPRTVRLAGLSPAEAVAARERHGLPAGAIAPADEGHPLALRLLAEVRRALPSDVTGRPGREEVFGAHLDLVCLRIAVRVAAATRPQPPGPAVRRLAARVAGRVHEAARRCLGPGHGELDRESFEELFPWRPGWAAAVLTEGLLVPAGEGYRFAHEEVGEWLQGACLDPDAALRTLVHRPPAHAPARLPSRPGRTLTPGHVPPPPGSARHRPPPPLPVPRHRIGPVVHALLRLDRVHGPAALTRRLKDLIDAVIRPEAGADAHWWAARLLAGTLLRLPAPESQLPMLRLLADRLARSARRGVRPPAEFGPDFWLRLRLPEPDRLDLLRRLLPADGPLGPPTPPPAASVPPRTPEPVSVPPDPTASDPSASCPAGSPPATGQRPSALPRGGPPDALGRCAATAARPWAGLPGAGAVPGPEGRAPTAPEDSASDPEPLPAGTSPRYLDAVAARLEADPATVQPLLCRWFTDNTPLPTRPGDRMRPTAGAVAQALLYARRALALDDLAEALAESGHARADELLAALAEEEPSALCRAVDRWAHDPRPGRRAAAAAYALPVAARVTSEADRRLLRYAAHELLGRPDDAASHGTALAVLVQDPHARSRVLRRALASYAAAVPGLSASALATALVTHPEPVFAAFRSRLRADDRAGEVLSALAGVTVPALARRAAALVAEYLELHPGGAAYAAAFVDRRLDHGPAARSLLFPLVSTALREGPGRLRQALAPVLAAPGNALSRPLRAELLDVLLGACPPYEHETATALLKAAALGRAARPEAATRELVRRAGLLLTAAPGGAARFERQLLRLARAAPGFAELLAGWLAGPPQDWSAPLGPEARRTIGSLGSPTPMRSDGPGHGSLRPA</sequence>
<dbReference type="EMBL" id="JBHSKP010000018">
    <property type="protein sequence ID" value="MFC5154860.1"/>
    <property type="molecule type" value="Genomic_DNA"/>
</dbReference>
<gene>
    <name evidence="3" type="ORF">ACFPRH_24270</name>
</gene>
<feature type="compositionally biased region" description="Low complexity" evidence="2">
    <location>
        <begin position="764"/>
        <end position="779"/>
    </location>
</feature>
<comment type="caution">
    <text evidence="3">The sequence shown here is derived from an EMBL/GenBank/DDBJ whole genome shotgun (WGS) entry which is preliminary data.</text>
</comment>
<dbReference type="InterPro" id="IPR027417">
    <property type="entry name" value="P-loop_NTPase"/>
</dbReference>
<keyword evidence="3" id="KW-0378">Hydrolase</keyword>
<keyword evidence="4" id="KW-1185">Reference proteome</keyword>
<dbReference type="RefSeq" id="WP_344473082.1">
    <property type="nucleotide sequence ID" value="NZ_BAAASB010000002.1"/>
</dbReference>
<feature type="compositionally biased region" description="Pro residues" evidence="2">
    <location>
        <begin position="738"/>
        <end position="763"/>
    </location>
</feature>
<dbReference type="InterPro" id="IPR009003">
    <property type="entry name" value="Peptidase_S1_PA"/>
</dbReference>
<dbReference type="Proteomes" id="UP001596160">
    <property type="component" value="Unassembled WGS sequence"/>
</dbReference>
<evidence type="ECO:0000256" key="1">
    <source>
        <dbReference type="ARBA" id="ARBA00022581"/>
    </source>
</evidence>
<feature type="region of interest" description="Disordered" evidence="2">
    <location>
        <begin position="810"/>
        <end position="842"/>
    </location>
</feature>
<dbReference type="PANTHER" id="PTHR13037">
    <property type="entry name" value="FORMIN"/>
    <property type="match status" value="1"/>
</dbReference>
<name>A0ABW0AQD5_9ACTN</name>
<feature type="region of interest" description="Disordered" evidence="2">
    <location>
        <begin position="731"/>
        <end position="798"/>
    </location>
</feature>